<feature type="compositionally biased region" description="Pro residues" evidence="9">
    <location>
        <begin position="337"/>
        <end position="352"/>
    </location>
</feature>
<keyword evidence="7" id="KW-0653">Protein transport</keyword>
<keyword evidence="6" id="KW-0967">Endosome</keyword>
<comment type="subcellular location">
    <subcellularLocation>
        <location evidence="2">Cytoplasm</location>
    </subcellularLocation>
    <subcellularLocation>
        <location evidence="1">Endosome membrane</location>
        <topology evidence="1">Peripheral membrane protein</topology>
    </subcellularLocation>
</comment>
<evidence type="ECO:0000256" key="8">
    <source>
        <dbReference type="ARBA" id="ARBA00023136"/>
    </source>
</evidence>
<dbReference type="PANTHER" id="PTHR46009:SF1">
    <property type="entry name" value="VACUOLAR PROTEIN SORTING-ASSOCIATED PROTEIN VTA1 HOMOLOG"/>
    <property type="match status" value="1"/>
</dbReference>
<dbReference type="OrthoDB" id="391137at2759"/>
<accession>A0A3M7B4W0</accession>
<evidence type="ECO:0000256" key="3">
    <source>
        <dbReference type="ARBA" id="ARBA00007895"/>
    </source>
</evidence>
<dbReference type="InterPro" id="IPR039431">
    <property type="entry name" value="Vta1/CALS_N"/>
</dbReference>
<feature type="compositionally biased region" description="Polar residues" evidence="9">
    <location>
        <begin position="325"/>
        <end position="336"/>
    </location>
</feature>
<dbReference type="GO" id="GO:0015031">
    <property type="term" value="P:protein transport"/>
    <property type="evidence" value="ECO:0007669"/>
    <property type="project" value="UniProtKB-KW"/>
</dbReference>
<name>A0A3M7B4W0_HORWE</name>
<dbReference type="Proteomes" id="UP000270230">
    <property type="component" value="Unassembled WGS sequence"/>
</dbReference>
<feature type="domain" description="Vta1 C-terminal" evidence="11">
    <location>
        <begin position="417"/>
        <end position="442"/>
    </location>
</feature>
<dbReference type="Pfam" id="PF18097">
    <property type="entry name" value="Vta1_C"/>
    <property type="match status" value="1"/>
</dbReference>
<evidence type="ECO:0000256" key="2">
    <source>
        <dbReference type="ARBA" id="ARBA00004496"/>
    </source>
</evidence>
<evidence type="ECO:0000256" key="1">
    <source>
        <dbReference type="ARBA" id="ARBA00004481"/>
    </source>
</evidence>
<dbReference type="GO" id="GO:0010008">
    <property type="term" value="C:endosome membrane"/>
    <property type="evidence" value="ECO:0007669"/>
    <property type="project" value="UniProtKB-SubCell"/>
</dbReference>
<gene>
    <name evidence="12" type="ORF">D0865_14118</name>
</gene>
<dbReference type="PANTHER" id="PTHR46009">
    <property type="entry name" value="VACUOLAR PROTEIN SORTING-ASSOCIATED PROTEIN VTA1 HOMOLOG"/>
    <property type="match status" value="1"/>
</dbReference>
<dbReference type="AlphaFoldDB" id="A0A3M7B4W0"/>
<dbReference type="Gene3D" id="1.20.5.420">
    <property type="entry name" value="Immunoglobulin FC, subunit C"/>
    <property type="match status" value="1"/>
</dbReference>
<feature type="domain" description="Vta1/callose synthase N-terminal" evidence="10">
    <location>
        <begin position="14"/>
        <end position="156"/>
    </location>
</feature>
<keyword evidence="8" id="KW-0472">Membrane</keyword>
<evidence type="ECO:0008006" key="14">
    <source>
        <dbReference type="Google" id="ProtNLM"/>
    </source>
</evidence>
<sequence>MAQLTLPAALKPEVGRFATRAAQLEKYRPIVTYWCEYYILQHILNRSLHTTDAECQSYAISLMDKLEAAKSANAANDAITDDVAAKAYMENFALDTFTRGDEAQRFNTVTRQTADTFQAASTFLDLLSIWGPLEQEVAAKSKFAKFHALRIAKAIKAGEDPNATNPVVEEPKQPEQPDEDGLEQELTDLEKQGAGAGAGGAEGGSAYQPPTVEDAPRSGVASRSESTAPNDRAAAVSPLDPAAATGEDPVEDSGRQASIGGGYFPSVPSEPAGTPGGLDPDVDSAMTDPDRNFGGQDIAHEQPPASMQAAAAARGTPHDPANFYGNPTAQTPSTSIPTPPGAPSRPSRPPPEQMDALPPSQPPAGAYTPGSQPSPATFAPPSAPAPTISSGGPPPPPAPGPSQPPPPPTGGYRTDDDSVFQAQKHAKWAISALNFEDVETARGDVVGGGGGENLNLTGEPPSFQ</sequence>
<comment type="caution">
    <text evidence="12">The sequence shown here is derived from an EMBL/GenBank/DDBJ whole genome shotgun (WGS) entry which is preliminary data.</text>
</comment>
<evidence type="ECO:0000259" key="11">
    <source>
        <dbReference type="Pfam" id="PF18097"/>
    </source>
</evidence>
<evidence type="ECO:0000256" key="5">
    <source>
        <dbReference type="ARBA" id="ARBA00022490"/>
    </source>
</evidence>
<evidence type="ECO:0000256" key="4">
    <source>
        <dbReference type="ARBA" id="ARBA00022448"/>
    </source>
</evidence>
<dbReference type="Pfam" id="PF04652">
    <property type="entry name" value="Vta1"/>
    <property type="match status" value="1"/>
</dbReference>
<feature type="compositionally biased region" description="Gly residues" evidence="9">
    <location>
        <begin position="194"/>
        <end position="203"/>
    </location>
</feature>
<evidence type="ECO:0000313" key="13">
    <source>
        <dbReference type="Proteomes" id="UP000270230"/>
    </source>
</evidence>
<dbReference type="GO" id="GO:0005771">
    <property type="term" value="C:multivesicular body"/>
    <property type="evidence" value="ECO:0007669"/>
    <property type="project" value="TreeGrafter"/>
</dbReference>
<dbReference type="InterPro" id="IPR044538">
    <property type="entry name" value="Vta1-like"/>
</dbReference>
<dbReference type="Gene3D" id="1.25.40.270">
    <property type="entry name" value="Vacuolar protein sorting-associated protein vta1"/>
    <property type="match status" value="1"/>
</dbReference>
<feature type="region of interest" description="Disordered" evidence="9">
    <location>
        <begin position="444"/>
        <end position="464"/>
    </location>
</feature>
<dbReference type="InterPro" id="IPR023175">
    <property type="entry name" value="Vta1/CALS_N_sf"/>
</dbReference>
<evidence type="ECO:0000259" key="10">
    <source>
        <dbReference type="Pfam" id="PF04652"/>
    </source>
</evidence>
<evidence type="ECO:0000256" key="9">
    <source>
        <dbReference type="SAM" id="MobiDB-lite"/>
    </source>
</evidence>
<feature type="compositionally biased region" description="Low complexity" evidence="9">
    <location>
        <begin position="233"/>
        <end position="244"/>
    </location>
</feature>
<dbReference type="GO" id="GO:0032511">
    <property type="term" value="P:late endosome to vacuole transport via multivesicular body sorting pathway"/>
    <property type="evidence" value="ECO:0007669"/>
    <property type="project" value="InterPro"/>
</dbReference>
<evidence type="ECO:0000313" key="12">
    <source>
        <dbReference type="EMBL" id="RMY34688.1"/>
    </source>
</evidence>
<organism evidence="12 13">
    <name type="scientific">Hortaea werneckii</name>
    <name type="common">Black yeast</name>
    <name type="synonym">Cladosporium werneckii</name>
    <dbReference type="NCBI Taxonomy" id="91943"/>
    <lineage>
        <taxon>Eukaryota</taxon>
        <taxon>Fungi</taxon>
        <taxon>Dikarya</taxon>
        <taxon>Ascomycota</taxon>
        <taxon>Pezizomycotina</taxon>
        <taxon>Dothideomycetes</taxon>
        <taxon>Dothideomycetidae</taxon>
        <taxon>Mycosphaerellales</taxon>
        <taxon>Teratosphaeriaceae</taxon>
        <taxon>Hortaea</taxon>
    </lineage>
</organism>
<keyword evidence="5" id="KW-0963">Cytoplasm</keyword>
<feature type="compositionally biased region" description="Pro residues" evidence="9">
    <location>
        <begin position="392"/>
        <end position="409"/>
    </location>
</feature>
<feature type="compositionally biased region" description="Low complexity" evidence="9">
    <location>
        <begin position="373"/>
        <end position="391"/>
    </location>
</feature>
<evidence type="ECO:0000256" key="6">
    <source>
        <dbReference type="ARBA" id="ARBA00022753"/>
    </source>
</evidence>
<protein>
    <recommendedName>
        <fullName evidence="14">Vta1/callose synthase N-terminal domain-containing protein</fullName>
    </recommendedName>
</protein>
<feature type="compositionally biased region" description="Acidic residues" evidence="9">
    <location>
        <begin position="176"/>
        <end position="187"/>
    </location>
</feature>
<dbReference type="EMBL" id="QWIN01001953">
    <property type="protein sequence ID" value="RMY34688.1"/>
    <property type="molecule type" value="Genomic_DNA"/>
</dbReference>
<evidence type="ECO:0000256" key="7">
    <source>
        <dbReference type="ARBA" id="ARBA00022927"/>
    </source>
</evidence>
<dbReference type="InterPro" id="IPR041212">
    <property type="entry name" value="Vta1_C"/>
</dbReference>
<comment type="similarity">
    <text evidence="3">Belongs to the VTA1 family.</text>
</comment>
<keyword evidence="4" id="KW-0813">Transport</keyword>
<feature type="region of interest" description="Disordered" evidence="9">
    <location>
        <begin position="160"/>
        <end position="423"/>
    </location>
</feature>
<reference evidence="12 13" key="1">
    <citation type="journal article" date="2018" name="BMC Genomics">
        <title>Genomic evidence for intraspecific hybridization in a clonal and extremely halotolerant yeast.</title>
        <authorList>
            <person name="Gostincar C."/>
            <person name="Stajich J.E."/>
            <person name="Zupancic J."/>
            <person name="Zalar P."/>
            <person name="Gunde-Cimerman N."/>
        </authorList>
    </citation>
    <scope>NUCLEOTIDE SEQUENCE [LARGE SCALE GENOMIC DNA]</scope>
    <source>
        <strain evidence="12 13">EXF-151</strain>
    </source>
</reference>
<proteinExistence type="inferred from homology"/>
<feature type="compositionally biased region" description="Low complexity" evidence="9">
    <location>
        <begin position="453"/>
        <end position="464"/>
    </location>
</feature>